<dbReference type="VEuPathDB" id="FungiDB:Z519_12718"/>
<keyword evidence="2" id="KW-1185">Reference proteome</keyword>
<evidence type="ECO:0000313" key="1">
    <source>
        <dbReference type="EMBL" id="KIW86663.1"/>
    </source>
</evidence>
<dbReference type="OrthoDB" id="4122726at2759"/>
<name>A0A0D2H056_CLAB1</name>
<dbReference type="EMBL" id="KN847013">
    <property type="protein sequence ID" value="KIW86663.1"/>
    <property type="molecule type" value="Genomic_DNA"/>
</dbReference>
<accession>A0A0D2H056</accession>
<dbReference type="RefSeq" id="XP_016613332.1">
    <property type="nucleotide sequence ID" value="XM_016770423.1"/>
</dbReference>
<proteinExistence type="predicted"/>
<dbReference type="HOGENOM" id="CLU_1970301_0_0_1"/>
<reference evidence="1" key="1">
    <citation type="submission" date="2015-01" db="EMBL/GenBank/DDBJ databases">
        <title>The Genome Sequence of Cladophialophora bantiana CBS 173.52.</title>
        <authorList>
            <consortium name="The Broad Institute Genomics Platform"/>
            <person name="Cuomo C."/>
            <person name="de Hoog S."/>
            <person name="Gorbushina A."/>
            <person name="Stielow B."/>
            <person name="Teixiera M."/>
            <person name="Abouelleil A."/>
            <person name="Chapman S.B."/>
            <person name="Priest M."/>
            <person name="Young S.K."/>
            <person name="Wortman J."/>
            <person name="Nusbaum C."/>
            <person name="Birren B."/>
        </authorList>
    </citation>
    <scope>NUCLEOTIDE SEQUENCE [LARGE SCALE GENOMIC DNA]</scope>
    <source>
        <strain evidence="1">CBS 173.52</strain>
    </source>
</reference>
<organism evidence="1 2">
    <name type="scientific">Cladophialophora bantiana (strain ATCC 10958 / CBS 173.52 / CDC B-1940 / NIH 8579)</name>
    <name type="common">Xylohypha bantiana</name>
    <dbReference type="NCBI Taxonomy" id="1442370"/>
    <lineage>
        <taxon>Eukaryota</taxon>
        <taxon>Fungi</taxon>
        <taxon>Dikarya</taxon>
        <taxon>Ascomycota</taxon>
        <taxon>Pezizomycotina</taxon>
        <taxon>Eurotiomycetes</taxon>
        <taxon>Chaetothyriomycetidae</taxon>
        <taxon>Chaetothyriales</taxon>
        <taxon>Herpotrichiellaceae</taxon>
        <taxon>Cladophialophora</taxon>
    </lineage>
</organism>
<gene>
    <name evidence="1" type="ORF">Z519_12718</name>
</gene>
<dbReference type="AlphaFoldDB" id="A0A0D2H056"/>
<evidence type="ECO:0000313" key="2">
    <source>
        <dbReference type="Proteomes" id="UP000053789"/>
    </source>
</evidence>
<protein>
    <submittedName>
        <fullName evidence="1">Uncharacterized protein</fullName>
    </submittedName>
</protein>
<sequence length="129" mass="15073">MAPQSRYHIAAVRNHRSWKHKSLQNNDVAQLGGKEFRTRKEGYEQRNSEQLIIGDGREGQNVAHNIRLREVEAILGFQSKQLLKLAVCQNHSLEPVEEEEKIAQEQIWKEMLRPTEEILNTIHNQIQQI</sequence>
<dbReference type="GeneID" id="27705646"/>
<dbReference type="Proteomes" id="UP000053789">
    <property type="component" value="Unassembled WGS sequence"/>
</dbReference>